<dbReference type="Proteomes" id="UP000534783">
    <property type="component" value="Unassembled WGS sequence"/>
</dbReference>
<reference evidence="2 3" key="1">
    <citation type="journal article" date="2020" name="Nature">
        <title>Bacterial chemolithoautotrophy via manganese oxidation.</title>
        <authorList>
            <person name="Yu H."/>
            <person name="Leadbetter J.R."/>
        </authorList>
    </citation>
    <scope>NUCLEOTIDE SEQUENCE [LARGE SCALE GENOMIC DNA]</scope>
    <source>
        <strain evidence="2 3">Mn-1</strain>
    </source>
</reference>
<keyword evidence="3" id="KW-1185">Reference proteome</keyword>
<dbReference type="PANTHER" id="PTHR43781:SF1">
    <property type="entry name" value="SACCHAROPINE DEHYDROGENASE"/>
    <property type="match status" value="1"/>
</dbReference>
<accession>A0A7X6DR59</accession>
<dbReference type="InterPro" id="IPR036291">
    <property type="entry name" value="NAD(P)-bd_dom_sf"/>
</dbReference>
<evidence type="ECO:0000313" key="2">
    <source>
        <dbReference type="EMBL" id="NKE71835.1"/>
    </source>
</evidence>
<dbReference type="InterPro" id="IPR005097">
    <property type="entry name" value="Sacchrp_dh_NADP-bd"/>
</dbReference>
<dbReference type="PANTHER" id="PTHR43781">
    <property type="entry name" value="SACCHAROPINE DEHYDROGENASE"/>
    <property type="match status" value="1"/>
</dbReference>
<dbReference type="Gene3D" id="3.40.50.720">
    <property type="entry name" value="NAD(P)-binding Rossmann-like Domain"/>
    <property type="match status" value="1"/>
</dbReference>
<sequence length="376" mass="40185">MTLNKGLGRIRFRSAKEDAMPEKRWMIYGAYGYTGALITEEAVRRGHRPVVAGRSADRLIPLAKRFGLDPLVLDLKDETALTKAVAECSLVLHAAGPFAETSGPMVRACLSAGTHYVDITGEVSVFEEIFARDPEAKQRGITLLPGAGFDVVSGDCLAKYVADKVPGATRLDLAVAAMAHVSPGTARTMIKQLPRGMSVRREGRLRVSDAGEGERTVRFPGGARQAVPATLGELAAVYWTTGIPNITAYMALPSPVIGLMRWTGPLLQRLLASDPIRRAAERGARAVIRGPDAEARRKGRAFLWARASDEAGNAAEGWLETAEAYAFTAMAAVRCAEGILKKLPTEGCLGACTPAGAFGADFVLEIPGTKRLDRIS</sequence>
<dbReference type="Pfam" id="PF03435">
    <property type="entry name" value="Sacchrp_dh_NADP"/>
    <property type="match status" value="1"/>
</dbReference>
<dbReference type="SUPFAM" id="SSF51735">
    <property type="entry name" value="NAD(P)-binding Rossmann-fold domains"/>
    <property type="match status" value="1"/>
</dbReference>
<evidence type="ECO:0000259" key="1">
    <source>
        <dbReference type="Pfam" id="PF03435"/>
    </source>
</evidence>
<name>A0A7X6DR59_9BACT</name>
<dbReference type="RefSeq" id="WP_168060826.1">
    <property type="nucleotide sequence ID" value="NZ_VTOW01000002.1"/>
</dbReference>
<gene>
    <name evidence="2" type="ORF">MNODULE_13890</name>
</gene>
<protein>
    <submittedName>
        <fullName evidence="2">NAD(P)H-binding protein</fullName>
    </submittedName>
</protein>
<dbReference type="EMBL" id="VTOW01000002">
    <property type="protein sequence ID" value="NKE71835.1"/>
    <property type="molecule type" value="Genomic_DNA"/>
</dbReference>
<feature type="domain" description="Saccharopine dehydrogenase NADP binding" evidence="1">
    <location>
        <begin position="26"/>
        <end position="143"/>
    </location>
</feature>
<evidence type="ECO:0000313" key="3">
    <source>
        <dbReference type="Proteomes" id="UP000534783"/>
    </source>
</evidence>
<dbReference type="AlphaFoldDB" id="A0A7X6DR59"/>
<proteinExistence type="predicted"/>
<organism evidence="2 3">
    <name type="scientific">Candidatus Manganitrophus noduliformans</name>
    <dbReference type="NCBI Taxonomy" id="2606439"/>
    <lineage>
        <taxon>Bacteria</taxon>
        <taxon>Pseudomonadati</taxon>
        <taxon>Nitrospirota</taxon>
        <taxon>Nitrospiria</taxon>
        <taxon>Candidatus Troglogloeales</taxon>
        <taxon>Candidatus Manganitrophaceae</taxon>
        <taxon>Candidatus Manganitrophus</taxon>
    </lineage>
</organism>
<comment type="caution">
    <text evidence="2">The sequence shown here is derived from an EMBL/GenBank/DDBJ whole genome shotgun (WGS) entry which is preliminary data.</text>
</comment>